<reference evidence="2" key="1">
    <citation type="submission" date="2023-04" db="EMBL/GenBank/DDBJ databases">
        <title>Phytophthora fragariaefolia NBRC 109709.</title>
        <authorList>
            <person name="Ichikawa N."/>
            <person name="Sato H."/>
            <person name="Tonouchi N."/>
        </authorList>
    </citation>
    <scope>NUCLEOTIDE SEQUENCE</scope>
    <source>
        <strain evidence="2">NBRC 109709</strain>
    </source>
</reference>
<protein>
    <submittedName>
        <fullName evidence="2">Unnamed protein product</fullName>
    </submittedName>
</protein>
<keyword evidence="3" id="KW-1185">Reference proteome</keyword>
<dbReference type="Proteomes" id="UP001165121">
    <property type="component" value="Unassembled WGS sequence"/>
</dbReference>
<evidence type="ECO:0000256" key="1">
    <source>
        <dbReference type="SAM" id="MobiDB-lite"/>
    </source>
</evidence>
<comment type="caution">
    <text evidence="2">The sequence shown here is derived from an EMBL/GenBank/DDBJ whole genome shotgun (WGS) entry which is preliminary data.</text>
</comment>
<proteinExistence type="predicted"/>
<name>A0A9W6Y4L9_9STRA</name>
<dbReference type="EMBL" id="BSXT01003136">
    <property type="protein sequence ID" value="GMF52747.1"/>
    <property type="molecule type" value="Genomic_DNA"/>
</dbReference>
<evidence type="ECO:0000313" key="2">
    <source>
        <dbReference type="EMBL" id="GMF52747.1"/>
    </source>
</evidence>
<feature type="compositionally biased region" description="Basic and acidic residues" evidence="1">
    <location>
        <begin position="23"/>
        <end position="50"/>
    </location>
</feature>
<feature type="compositionally biased region" description="Low complexity" evidence="1">
    <location>
        <begin position="1"/>
        <end position="15"/>
    </location>
</feature>
<sequence length="142" mass="15613">MGHSRSTTVVSVDTTAGSPARRLKQEVKLQKGKEELTAAQEQDKDGRDGGAENEEDAAAAERVPALAKVEFLFRETLTMKTSRTKRVLDSAAVDTALTSSKTLFDLFLAKWQEQKECEEQKREEEEEMFKYSAGLGNGGIAA</sequence>
<feature type="region of interest" description="Disordered" evidence="1">
    <location>
        <begin position="1"/>
        <end position="60"/>
    </location>
</feature>
<dbReference type="AlphaFoldDB" id="A0A9W6Y4L9"/>
<organism evidence="2 3">
    <name type="scientific">Phytophthora fragariaefolia</name>
    <dbReference type="NCBI Taxonomy" id="1490495"/>
    <lineage>
        <taxon>Eukaryota</taxon>
        <taxon>Sar</taxon>
        <taxon>Stramenopiles</taxon>
        <taxon>Oomycota</taxon>
        <taxon>Peronosporomycetes</taxon>
        <taxon>Peronosporales</taxon>
        <taxon>Peronosporaceae</taxon>
        <taxon>Phytophthora</taxon>
    </lineage>
</organism>
<accession>A0A9W6Y4L9</accession>
<gene>
    <name evidence="2" type="ORF">Pfra01_002165800</name>
</gene>
<evidence type="ECO:0000313" key="3">
    <source>
        <dbReference type="Proteomes" id="UP001165121"/>
    </source>
</evidence>